<organism evidence="1 2">
    <name type="scientific">Molossus molossus</name>
    <name type="common">Pallas' mastiff bat</name>
    <name type="synonym">Vespertilio molossus</name>
    <dbReference type="NCBI Taxonomy" id="27622"/>
    <lineage>
        <taxon>Eukaryota</taxon>
        <taxon>Metazoa</taxon>
        <taxon>Chordata</taxon>
        <taxon>Craniata</taxon>
        <taxon>Vertebrata</taxon>
        <taxon>Euteleostomi</taxon>
        <taxon>Mammalia</taxon>
        <taxon>Eutheria</taxon>
        <taxon>Laurasiatheria</taxon>
        <taxon>Chiroptera</taxon>
        <taxon>Yangochiroptera</taxon>
        <taxon>Molossidae</taxon>
        <taxon>Molossus</taxon>
    </lineage>
</organism>
<protein>
    <submittedName>
        <fullName evidence="1">Uncharacterized protein</fullName>
    </submittedName>
</protein>
<dbReference type="EMBL" id="JACASF010000016">
    <property type="protein sequence ID" value="KAF6426421.1"/>
    <property type="molecule type" value="Genomic_DNA"/>
</dbReference>
<reference evidence="1 2" key="1">
    <citation type="journal article" date="2020" name="Nature">
        <title>Six reference-quality genomes reveal evolution of bat adaptations.</title>
        <authorList>
            <person name="Jebb D."/>
            <person name="Huang Z."/>
            <person name="Pippel M."/>
            <person name="Hughes G.M."/>
            <person name="Lavrichenko K."/>
            <person name="Devanna P."/>
            <person name="Winkler S."/>
            <person name="Jermiin L.S."/>
            <person name="Skirmuntt E.C."/>
            <person name="Katzourakis A."/>
            <person name="Burkitt-Gray L."/>
            <person name="Ray D.A."/>
            <person name="Sullivan K.A.M."/>
            <person name="Roscito J.G."/>
            <person name="Kirilenko B.M."/>
            <person name="Davalos L.M."/>
            <person name="Corthals A.P."/>
            <person name="Power M.L."/>
            <person name="Jones G."/>
            <person name="Ransome R.D."/>
            <person name="Dechmann D.K.N."/>
            <person name="Locatelli A.G."/>
            <person name="Puechmaille S.J."/>
            <person name="Fedrigo O."/>
            <person name="Jarvis E.D."/>
            <person name="Hiller M."/>
            <person name="Vernes S.C."/>
            <person name="Myers E.W."/>
            <person name="Teeling E.C."/>
        </authorList>
    </citation>
    <scope>NUCLEOTIDE SEQUENCE [LARGE SCALE GENOMIC DNA]</scope>
    <source>
        <strain evidence="1">MMolMol1</strain>
        <tissue evidence="1">Muscle</tissue>
    </source>
</reference>
<dbReference type="InParanoid" id="A0A7J8DTH3"/>
<gene>
    <name evidence="1" type="ORF">HJG59_009129</name>
</gene>
<keyword evidence="2" id="KW-1185">Reference proteome</keyword>
<evidence type="ECO:0000313" key="1">
    <source>
        <dbReference type="EMBL" id="KAF6426421.1"/>
    </source>
</evidence>
<comment type="caution">
    <text evidence="1">The sequence shown here is derived from an EMBL/GenBank/DDBJ whole genome shotgun (WGS) entry which is preliminary data.</text>
</comment>
<sequence length="187" mass="21483">MLEQRRRDAYTLLCLPMNPLSDAGENPAVYSCWHLRAFSNLFDFQSVNLVPLFTMALKRRENFWKFIEAERKYCKKAPLTSWPRTIPRDGQTRQWRQPVSSASSSRHRLGHLLQCCNITLEVTESSAAKPLQCSVCVVRLGHLDPTKPYGVHTPPYLEHLQEMVYSHGYDVHLCLPALTLLSPSFLP</sequence>
<name>A0A7J8DTH3_MOLMO</name>
<evidence type="ECO:0000313" key="2">
    <source>
        <dbReference type="Proteomes" id="UP000550707"/>
    </source>
</evidence>
<accession>A0A7J8DTH3</accession>
<proteinExistence type="predicted"/>
<dbReference type="Proteomes" id="UP000550707">
    <property type="component" value="Unassembled WGS sequence"/>
</dbReference>
<dbReference type="AlphaFoldDB" id="A0A7J8DTH3"/>